<dbReference type="InterPro" id="IPR002347">
    <property type="entry name" value="SDR_fam"/>
</dbReference>
<dbReference type="Gene3D" id="3.40.50.720">
    <property type="entry name" value="NAD(P)-binding Rossmann-like Domain"/>
    <property type="match status" value="1"/>
</dbReference>
<organism evidence="1 2">
    <name type="scientific">Actinoplanes cyaneus</name>
    <dbReference type="NCBI Taxonomy" id="52696"/>
    <lineage>
        <taxon>Bacteria</taxon>
        <taxon>Bacillati</taxon>
        <taxon>Actinomycetota</taxon>
        <taxon>Actinomycetes</taxon>
        <taxon>Micromonosporales</taxon>
        <taxon>Micromonosporaceae</taxon>
        <taxon>Actinoplanes</taxon>
    </lineage>
</organism>
<accession>A0A919IWT1</accession>
<dbReference type="AlphaFoldDB" id="A0A919IWT1"/>
<dbReference type="InterPro" id="IPR036291">
    <property type="entry name" value="NAD(P)-bd_dom_sf"/>
</dbReference>
<evidence type="ECO:0000313" key="1">
    <source>
        <dbReference type="EMBL" id="GID71233.1"/>
    </source>
</evidence>
<dbReference type="EMBL" id="BOMH01000108">
    <property type="protein sequence ID" value="GID71233.1"/>
    <property type="molecule type" value="Genomic_DNA"/>
</dbReference>
<dbReference type="SUPFAM" id="SSF51735">
    <property type="entry name" value="NAD(P)-binding Rossmann-fold domains"/>
    <property type="match status" value="1"/>
</dbReference>
<keyword evidence="2" id="KW-1185">Reference proteome</keyword>
<reference evidence="1" key="1">
    <citation type="submission" date="2021-01" db="EMBL/GenBank/DDBJ databases">
        <title>Whole genome shotgun sequence of Actinoplanes cyaneus NBRC 14990.</title>
        <authorList>
            <person name="Komaki H."/>
            <person name="Tamura T."/>
        </authorList>
    </citation>
    <scope>NUCLEOTIDE SEQUENCE</scope>
    <source>
        <strain evidence="1">NBRC 14990</strain>
    </source>
</reference>
<sequence length="80" mass="8414">MSRVRFITGASRGLGRSITRAALAAGDSVMATARQPGELTAAFADHGARFATAPLDVAVPGAAADPRCRCRHQLVNEEHR</sequence>
<comment type="caution">
    <text evidence="1">The sequence shown here is derived from an EMBL/GenBank/DDBJ whole genome shotgun (WGS) entry which is preliminary data.</text>
</comment>
<dbReference type="Proteomes" id="UP000619479">
    <property type="component" value="Unassembled WGS sequence"/>
</dbReference>
<protein>
    <recommendedName>
        <fullName evidence="3">SDR family NAD(P)-dependent oxidoreductase</fullName>
    </recommendedName>
</protein>
<dbReference type="Pfam" id="PF00106">
    <property type="entry name" value="adh_short"/>
    <property type="match status" value="1"/>
</dbReference>
<dbReference type="RefSeq" id="WP_203756201.1">
    <property type="nucleotide sequence ID" value="NZ_BAAAUC010000097.1"/>
</dbReference>
<name>A0A919IWT1_9ACTN</name>
<evidence type="ECO:0000313" key="2">
    <source>
        <dbReference type="Proteomes" id="UP000619479"/>
    </source>
</evidence>
<proteinExistence type="predicted"/>
<gene>
    <name evidence="1" type="ORF">Acy02nite_91140</name>
</gene>
<evidence type="ECO:0008006" key="3">
    <source>
        <dbReference type="Google" id="ProtNLM"/>
    </source>
</evidence>